<evidence type="ECO:0000313" key="1">
    <source>
        <dbReference type="EMBL" id="EWT05370.1"/>
    </source>
</evidence>
<gene>
    <name evidence="1" type="ORF">N864_05065</name>
</gene>
<accession>W9GH07</accession>
<reference evidence="2" key="1">
    <citation type="submission" date="2013-08" db="EMBL/GenBank/DDBJ databases">
        <title>Intrasporangium oryzae NRRL B-24470.</title>
        <authorList>
            <person name="Liu H."/>
            <person name="Wang G."/>
        </authorList>
    </citation>
    <scope>NUCLEOTIDE SEQUENCE [LARGE SCALE GENOMIC DNA]</scope>
    <source>
        <strain evidence="2">Q5-1</strain>
    </source>
</reference>
<evidence type="ECO:0000313" key="2">
    <source>
        <dbReference type="Proteomes" id="UP000019494"/>
    </source>
</evidence>
<keyword evidence="2" id="KW-1185">Reference proteome</keyword>
<organism evidence="1 2">
    <name type="scientific">Intrasporangium chromatireducens Q5-1</name>
    <dbReference type="NCBI Taxonomy" id="584657"/>
    <lineage>
        <taxon>Bacteria</taxon>
        <taxon>Bacillati</taxon>
        <taxon>Actinomycetota</taxon>
        <taxon>Actinomycetes</taxon>
        <taxon>Micrococcales</taxon>
        <taxon>Intrasporangiaceae</taxon>
        <taxon>Intrasporangium</taxon>
    </lineage>
</organism>
<sequence length="144" mass="16034">MTTRSKDPSHLTKDERLWQALRECPPLSQQCPAKEHLWFVLEDTACTKTNVDVVPFGSTTKVEVTRDYAHDELVAAMDWLHANEIRARQLTPDRLYAIVRSVGTRGAHGSARAVQADQLHGMTNVPAGTPVLWLSLDDEDEAAS</sequence>
<dbReference type="Proteomes" id="UP000019494">
    <property type="component" value="Unassembled WGS sequence"/>
</dbReference>
<dbReference type="EMBL" id="AWQS01000119">
    <property type="protein sequence ID" value="EWT05370.1"/>
    <property type="molecule type" value="Genomic_DNA"/>
</dbReference>
<name>W9GH07_9MICO</name>
<proteinExistence type="predicted"/>
<protein>
    <submittedName>
        <fullName evidence="1">Uncharacterized protein</fullName>
    </submittedName>
</protein>
<comment type="caution">
    <text evidence="1">The sequence shown here is derived from an EMBL/GenBank/DDBJ whole genome shotgun (WGS) entry which is preliminary data.</text>
</comment>
<dbReference type="RefSeq" id="WP_034717723.1">
    <property type="nucleotide sequence ID" value="NZ_AWQS01000119.1"/>
</dbReference>
<dbReference type="AlphaFoldDB" id="W9GH07"/>
<dbReference type="OrthoDB" id="4869970at2"/>